<evidence type="ECO:0000256" key="9">
    <source>
        <dbReference type="ARBA" id="ARBA00023204"/>
    </source>
</evidence>
<dbReference type="NCBIfam" id="TIGR03914">
    <property type="entry name" value="UDG_fam_dom"/>
    <property type="match status" value="1"/>
</dbReference>
<dbReference type="InterPro" id="IPR005273">
    <property type="entry name" value="Ura-DNA_glyco_family4"/>
</dbReference>
<organism evidence="11 12">
    <name type="scientific">Qipengyuania benthica</name>
    <dbReference type="NCBI Taxonomy" id="3067651"/>
    <lineage>
        <taxon>Bacteria</taxon>
        <taxon>Pseudomonadati</taxon>
        <taxon>Pseudomonadota</taxon>
        <taxon>Alphaproteobacteria</taxon>
        <taxon>Sphingomonadales</taxon>
        <taxon>Erythrobacteraceae</taxon>
        <taxon>Qipengyuania</taxon>
    </lineage>
</organism>
<dbReference type="PANTHER" id="PTHR33693">
    <property type="entry name" value="TYPE-5 URACIL-DNA GLYCOSYLASE"/>
    <property type="match status" value="1"/>
</dbReference>
<dbReference type="InterPro" id="IPR023875">
    <property type="entry name" value="DNA_repair_put"/>
</dbReference>
<evidence type="ECO:0000256" key="3">
    <source>
        <dbReference type="ARBA" id="ARBA00022485"/>
    </source>
</evidence>
<evidence type="ECO:0000313" key="11">
    <source>
        <dbReference type="EMBL" id="MDP4539373.1"/>
    </source>
</evidence>
<dbReference type="InterPro" id="IPR036895">
    <property type="entry name" value="Uracil-DNA_glycosylase-like_sf"/>
</dbReference>
<protein>
    <recommendedName>
        <fullName evidence="2">Type-4 uracil-DNA glycosylase</fullName>
    </recommendedName>
</protein>
<dbReference type="SMART" id="SM00987">
    <property type="entry name" value="UreE_C"/>
    <property type="match status" value="1"/>
</dbReference>
<dbReference type="InterPro" id="IPR025404">
    <property type="entry name" value="DUF4130"/>
</dbReference>
<dbReference type="SUPFAM" id="SSF52141">
    <property type="entry name" value="Uracil-DNA glycosylase-like"/>
    <property type="match status" value="1"/>
</dbReference>
<evidence type="ECO:0000256" key="2">
    <source>
        <dbReference type="ARBA" id="ARBA00019403"/>
    </source>
</evidence>
<sequence length="487" mass="54619">MTALQHLAAGNRYLVHLTEPDDFEAWRERARALVQSDIPPDRIAWVEPGGSGDLFASVATAGQQRLPAPAADAPPVRANRRFVELARAALLHHDPERFGLLYRLLWRLQATPRIMEDGADPDIRRVEELAKAVRRDSHKMHAFVRFRLVENEDGNEAHGAGERYVAWFEPEHHILRANAGFFMRRFANMRWSILTPAGSLHWDGAAMQEGPPADRSDAPGGDPMEDLWRTYYASIFNPARLKVGAMLKEMPRKYWKNMPETALIPKLIAGAQKRESAMVEAGAVEFGERPNSLAGIERAIHQCRLCPIGLLDNQAVPGEGLKRSTLMVVGEQPGDQEDLAGKPFVGPSGQLLDRYLEQAGIDRKQTYVTNAVKHFKFVQRGKRRLHQSPTAKEIDICRWWLEGEREIVRPRVVLALGASAARSLLGKTVSISKARGEPHPLEDGSELWITAHPSYLLRLDGEAKEKQERLFRADLAAVKERLEELAG</sequence>
<comment type="similarity">
    <text evidence="1">Belongs to the uracil-DNA glycosylase (UDG) superfamily. Type 4 (UDGa) family.</text>
</comment>
<dbReference type="SMART" id="SM00986">
    <property type="entry name" value="UDG"/>
    <property type="match status" value="1"/>
</dbReference>
<proteinExistence type="inferred from homology"/>
<evidence type="ECO:0000256" key="4">
    <source>
        <dbReference type="ARBA" id="ARBA00022723"/>
    </source>
</evidence>
<keyword evidence="12" id="KW-1185">Reference proteome</keyword>
<dbReference type="NCBIfam" id="TIGR03915">
    <property type="entry name" value="SAM_7_link_chp"/>
    <property type="match status" value="1"/>
</dbReference>
<keyword evidence="3" id="KW-0004">4Fe-4S</keyword>
<keyword evidence="7" id="KW-0408">Iron</keyword>
<reference evidence="11 12" key="1">
    <citation type="submission" date="2023-08" db="EMBL/GenBank/DDBJ databases">
        <title>genomic of DY56.</title>
        <authorList>
            <person name="Wang Y."/>
        </authorList>
    </citation>
    <scope>NUCLEOTIDE SEQUENCE [LARGE SCALE GENOMIC DNA]</scope>
    <source>
        <strain evidence="11 12">DY56-A-20</strain>
    </source>
</reference>
<evidence type="ECO:0000256" key="1">
    <source>
        <dbReference type="ARBA" id="ARBA00006521"/>
    </source>
</evidence>
<keyword evidence="6" id="KW-0378">Hydrolase</keyword>
<gene>
    <name evidence="11" type="ORF">Q9K01_07040</name>
</gene>
<dbReference type="RefSeq" id="WP_305929506.1">
    <property type="nucleotide sequence ID" value="NZ_JAVAIL010000002.1"/>
</dbReference>
<dbReference type="InterPro" id="IPR005122">
    <property type="entry name" value="Uracil-DNA_glycosylase-like"/>
</dbReference>
<evidence type="ECO:0000256" key="7">
    <source>
        <dbReference type="ARBA" id="ARBA00023004"/>
    </source>
</evidence>
<dbReference type="InterPro" id="IPR051536">
    <property type="entry name" value="UDG_Type-4/5"/>
</dbReference>
<dbReference type="CDD" id="cd10030">
    <property type="entry name" value="UDG-F4_TTUDGA_SPO1dp_like"/>
    <property type="match status" value="1"/>
</dbReference>
<keyword evidence="9" id="KW-0234">DNA repair</keyword>
<comment type="caution">
    <text evidence="11">The sequence shown here is derived from an EMBL/GenBank/DDBJ whole genome shotgun (WGS) entry which is preliminary data.</text>
</comment>
<dbReference type="Pfam" id="PF03167">
    <property type="entry name" value="UDG"/>
    <property type="match status" value="1"/>
</dbReference>
<evidence type="ECO:0000256" key="6">
    <source>
        <dbReference type="ARBA" id="ARBA00022801"/>
    </source>
</evidence>
<name>A0ABT9H7T5_9SPHN</name>
<dbReference type="Gene3D" id="3.40.470.10">
    <property type="entry name" value="Uracil-DNA glycosylase-like domain"/>
    <property type="match status" value="1"/>
</dbReference>
<dbReference type="NCBIfam" id="TIGR00758">
    <property type="entry name" value="UDG_fam4"/>
    <property type="match status" value="1"/>
</dbReference>
<keyword evidence="8" id="KW-0411">Iron-sulfur</keyword>
<dbReference type="Pfam" id="PF13566">
    <property type="entry name" value="DUF4130"/>
    <property type="match status" value="1"/>
</dbReference>
<evidence type="ECO:0000313" key="12">
    <source>
        <dbReference type="Proteomes" id="UP001235664"/>
    </source>
</evidence>
<evidence type="ECO:0000256" key="5">
    <source>
        <dbReference type="ARBA" id="ARBA00022763"/>
    </source>
</evidence>
<feature type="domain" description="Uracil-DNA glycosylase-like" evidence="10">
    <location>
        <begin position="317"/>
        <end position="476"/>
    </location>
</feature>
<dbReference type="PANTHER" id="PTHR33693:SF9">
    <property type="entry name" value="TYPE-4 URACIL-DNA GLYCOSYLASE"/>
    <property type="match status" value="1"/>
</dbReference>
<keyword evidence="4" id="KW-0479">Metal-binding</keyword>
<dbReference type="Proteomes" id="UP001235664">
    <property type="component" value="Unassembled WGS sequence"/>
</dbReference>
<evidence type="ECO:0000256" key="8">
    <source>
        <dbReference type="ARBA" id="ARBA00023014"/>
    </source>
</evidence>
<evidence type="ECO:0000259" key="10">
    <source>
        <dbReference type="SMART" id="SM00986"/>
    </source>
</evidence>
<keyword evidence="5" id="KW-0227">DNA damage</keyword>
<dbReference type="EMBL" id="JAVAIL010000002">
    <property type="protein sequence ID" value="MDP4539373.1"/>
    <property type="molecule type" value="Genomic_DNA"/>
</dbReference>
<accession>A0ABT9H7T5</accession>